<dbReference type="Gene3D" id="2.60.40.420">
    <property type="entry name" value="Cupredoxins - blue copper proteins"/>
    <property type="match status" value="1"/>
</dbReference>
<keyword evidence="4" id="KW-1185">Reference proteome</keyword>
<dbReference type="InterPro" id="IPR045087">
    <property type="entry name" value="Cu-oxidase_fam"/>
</dbReference>
<evidence type="ECO:0000313" key="3">
    <source>
        <dbReference type="EMBL" id="GAA0180437.1"/>
    </source>
</evidence>
<dbReference type="AlphaFoldDB" id="A0AAV3RLX6"/>
<dbReference type="GO" id="GO:0005507">
    <property type="term" value="F:copper ion binding"/>
    <property type="evidence" value="ECO:0007669"/>
    <property type="project" value="InterPro"/>
</dbReference>
<protein>
    <submittedName>
        <fullName evidence="3">Oxidase</fullName>
    </submittedName>
</protein>
<organism evidence="3 4">
    <name type="scientific">Lithospermum erythrorhizon</name>
    <name type="common">Purple gromwell</name>
    <name type="synonym">Lithospermum officinale var. erythrorhizon</name>
    <dbReference type="NCBI Taxonomy" id="34254"/>
    <lineage>
        <taxon>Eukaryota</taxon>
        <taxon>Viridiplantae</taxon>
        <taxon>Streptophyta</taxon>
        <taxon>Embryophyta</taxon>
        <taxon>Tracheophyta</taxon>
        <taxon>Spermatophyta</taxon>
        <taxon>Magnoliopsida</taxon>
        <taxon>eudicotyledons</taxon>
        <taxon>Gunneridae</taxon>
        <taxon>Pentapetalae</taxon>
        <taxon>asterids</taxon>
        <taxon>lamiids</taxon>
        <taxon>Boraginales</taxon>
        <taxon>Boraginaceae</taxon>
        <taxon>Boraginoideae</taxon>
        <taxon>Lithospermeae</taxon>
        <taxon>Lithospermum</taxon>
    </lineage>
</organism>
<dbReference type="GO" id="GO:0016491">
    <property type="term" value="F:oxidoreductase activity"/>
    <property type="evidence" value="ECO:0007669"/>
    <property type="project" value="InterPro"/>
</dbReference>
<dbReference type="PANTHER" id="PTHR11709">
    <property type="entry name" value="MULTI-COPPER OXIDASE"/>
    <property type="match status" value="1"/>
</dbReference>
<reference evidence="3 4" key="1">
    <citation type="submission" date="2024-01" db="EMBL/GenBank/DDBJ databases">
        <title>The complete chloroplast genome sequence of Lithospermum erythrorhizon: insights into the phylogenetic relationship among Boraginaceae species and the maternal lineages of purple gromwells.</title>
        <authorList>
            <person name="Okada T."/>
            <person name="Watanabe K."/>
        </authorList>
    </citation>
    <scope>NUCLEOTIDE SEQUENCE [LARGE SCALE GENOMIC DNA]</scope>
</reference>
<dbReference type="InterPro" id="IPR011706">
    <property type="entry name" value="Cu-oxidase_C"/>
</dbReference>
<accession>A0AAV3RLX6</accession>
<evidence type="ECO:0000313" key="4">
    <source>
        <dbReference type="Proteomes" id="UP001454036"/>
    </source>
</evidence>
<dbReference type="SUPFAM" id="SSF49503">
    <property type="entry name" value="Cupredoxins"/>
    <property type="match status" value="1"/>
</dbReference>
<dbReference type="InterPro" id="IPR008972">
    <property type="entry name" value="Cupredoxin"/>
</dbReference>
<comment type="similarity">
    <text evidence="1">Belongs to the multicopper oxidase family.</text>
</comment>
<comment type="caution">
    <text evidence="3">The sequence shown here is derived from an EMBL/GenBank/DDBJ whole genome shotgun (WGS) entry which is preliminary data.</text>
</comment>
<sequence>MMRTPCMQSWHLDGYDFWVVGFRNEKCAPDRRKRYNLGNALTRHTTQVYPNSWTAILVSLDNKGMWNLRSTMWARQYLGQQFHVRVYDLVKSLTNGYDIPNNALLCGRAAIRRP</sequence>
<proteinExistence type="inferred from homology"/>
<dbReference type="PANTHER" id="PTHR11709:SF115">
    <property type="entry name" value="OS07G0119400 PROTEIN"/>
    <property type="match status" value="1"/>
</dbReference>
<dbReference type="Pfam" id="PF07731">
    <property type="entry name" value="Cu-oxidase_2"/>
    <property type="match status" value="1"/>
</dbReference>
<name>A0AAV3RLX6_LITER</name>
<feature type="domain" description="Plastocyanin-like" evidence="2">
    <location>
        <begin position="6"/>
        <end position="88"/>
    </location>
</feature>
<dbReference type="Proteomes" id="UP001454036">
    <property type="component" value="Unassembled WGS sequence"/>
</dbReference>
<evidence type="ECO:0000259" key="2">
    <source>
        <dbReference type="Pfam" id="PF07731"/>
    </source>
</evidence>
<evidence type="ECO:0000256" key="1">
    <source>
        <dbReference type="ARBA" id="ARBA00010609"/>
    </source>
</evidence>
<gene>
    <name evidence="3" type="ORF">LIER_30109</name>
</gene>
<dbReference type="EMBL" id="BAABME010010624">
    <property type="protein sequence ID" value="GAA0180437.1"/>
    <property type="molecule type" value="Genomic_DNA"/>
</dbReference>